<organism evidence="3 4">
    <name type="scientific">Cupriavidus basilensis</name>
    <dbReference type="NCBI Taxonomy" id="68895"/>
    <lineage>
        <taxon>Bacteria</taxon>
        <taxon>Pseudomonadati</taxon>
        <taxon>Pseudomonadota</taxon>
        <taxon>Betaproteobacteria</taxon>
        <taxon>Burkholderiales</taxon>
        <taxon>Burkholderiaceae</taxon>
        <taxon>Cupriavidus</taxon>
    </lineage>
</organism>
<sequence length="567" mass="59850">MTPTGNTDRDSGNARNAVDGPAPGQPSRRHLLGHLAGATLAGIAAGVASGGASAAPPAGKNGAPGTSGTSGTSGPATSAGGPNPIVMMPAWQLSREIHARKLSAREVMAAYLDHIARVNPGANAIVALREPEVLLREAAACDQALAAGGSVGWMHGMPQAPKDLALTRGIRTTFGSPIFRDNVPTADAIIVERARAAGAVLIGKTNTPEFGLGSQTFNPVYGATRNPFDANRTAGGSSGGAAAALALRMLPVADGSDFGGSLRNPAGFCNVYGMRPSAGRVPYGPAPEVFIQQLGYEGPMARTVADVALLLATQAGPDARTPQALAQDPVLATLTPANVADVLKTNLKGKRVAWLGDWDGYLPMEAGILPLCEDALNAFPAFGVQVEAIKPPFSPERLWKTWLVHRHFLAGNGMLPLYQDPAKRALLKDSAIWEIEGMLKLSASDVYAASMERSAWYQALLGVFKQFDYIAVPTAQVFPFDVNQPWPKQIAGREMDTYHRWMEVVFPWTLSGCPAISVPVGFGPQGLPMGMQLIGRPRDDLSVLRLARAYEEERDWVGKRLPSAMMG</sequence>
<dbReference type="PROSITE" id="PS00571">
    <property type="entry name" value="AMIDASES"/>
    <property type="match status" value="1"/>
</dbReference>
<feature type="domain" description="Amidase" evidence="2">
    <location>
        <begin position="106"/>
        <end position="544"/>
    </location>
</feature>
<feature type="compositionally biased region" description="Low complexity" evidence="1">
    <location>
        <begin position="49"/>
        <end position="82"/>
    </location>
</feature>
<dbReference type="InterPro" id="IPR020556">
    <property type="entry name" value="Amidase_CS"/>
</dbReference>
<dbReference type="PANTHER" id="PTHR11895">
    <property type="entry name" value="TRANSAMIDASE"/>
    <property type="match status" value="1"/>
</dbReference>
<dbReference type="PROSITE" id="PS51318">
    <property type="entry name" value="TAT"/>
    <property type="match status" value="1"/>
</dbReference>
<accession>A0A0C4Y8U4</accession>
<evidence type="ECO:0000256" key="1">
    <source>
        <dbReference type="SAM" id="MobiDB-lite"/>
    </source>
</evidence>
<dbReference type="PANTHER" id="PTHR11895:SF76">
    <property type="entry name" value="INDOLEACETAMIDE HYDROLASE"/>
    <property type="match status" value="1"/>
</dbReference>
<feature type="region of interest" description="Disordered" evidence="1">
    <location>
        <begin position="49"/>
        <end position="83"/>
    </location>
</feature>
<dbReference type="STRING" id="68895.RR42_s0271"/>
<dbReference type="InterPro" id="IPR000120">
    <property type="entry name" value="Amidase"/>
</dbReference>
<dbReference type="Gene3D" id="3.90.1300.10">
    <property type="entry name" value="Amidase signature (AS) domain"/>
    <property type="match status" value="1"/>
</dbReference>
<evidence type="ECO:0000259" key="2">
    <source>
        <dbReference type="Pfam" id="PF01425"/>
    </source>
</evidence>
<dbReference type="EMBL" id="CP010537">
    <property type="protein sequence ID" value="AJG21867.1"/>
    <property type="molecule type" value="Genomic_DNA"/>
</dbReference>
<protein>
    <submittedName>
        <fullName evidence="3">Putative amidase</fullName>
    </submittedName>
</protein>
<evidence type="ECO:0000313" key="3">
    <source>
        <dbReference type="EMBL" id="AJG21867.1"/>
    </source>
</evidence>
<name>A0A0C4Y8U4_9BURK</name>
<reference evidence="3 4" key="1">
    <citation type="journal article" date="2015" name="Genome Announc.">
        <title>Complete Genome Sequence of Cupriavidus basilensis 4G11, Isolated from the Oak Ridge Field Research Center Site.</title>
        <authorList>
            <person name="Ray J."/>
            <person name="Waters R.J."/>
            <person name="Skerker J.M."/>
            <person name="Kuehl J.V."/>
            <person name="Price M.N."/>
            <person name="Huang J."/>
            <person name="Chakraborty R."/>
            <person name="Arkin A.P."/>
            <person name="Deutschbauer A."/>
        </authorList>
    </citation>
    <scope>NUCLEOTIDE SEQUENCE [LARGE SCALE GENOMIC DNA]</scope>
    <source>
        <strain evidence="3">4G11</strain>
    </source>
</reference>
<dbReference type="Pfam" id="PF01425">
    <property type="entry name" value="Amidase"/>
    <property type="match status" value="1"/>
</dbReference>
<dbReference type="InterPro" id="IPR006311">
    <property type="entry name" value="TAT_signal"/>
</dbReference>
<dbReference type="AlphaFoldDB" id="A0A0C4Y8U4"/>
<gene>
    <name evidence="3" type="ORF">RR42_s0271</name>
</gene>
<dbReference type="Proteomes" id="UP000031843">
    <property type="component" value="Chromosome secondary"/>
</dbReference>
<dbReference type="GO" id="GO:0003824">
    <property type="term" value="F:catalytic activity"/>
    <property type="evidence" value="ECO:0007669"/>
    <property type="project" value="InterPro"/>
</dbReference>
<keyword evidence="4" id="KW-1185">Reference proteome</keyword>
<dbReference type="NCBIfam" id="NF005686">
    <property type="entry name" value="PRK07486.1"/>
    <property type="match status" value="1"/>
</dbReference>
<evidence type="ECO:0000313" key="4">
    <source>
        <dbReference type="Proteomes" id="UP000031843"/>
    </source>
</evidence>
<dbReference type="InterPro" id="IPR023631">
    <property type="entry name" value="Amidase_dom"/>
</dbReference>
<dbReference type="InterPro" id="IPR036928">
    <property type="entry name" value="AS_sf"/>
</dbReference>
<dbReference type="SUPFAM" id="SSF75304">
    <property type="entry name" value="Amidase signature (AS) enzymes"/>
    <property type="match status" value="1"/>
</dbReference>
<dbReference type="KEGG" id="cbw:RR42_s0271"/>
<feature type="region of interest" description="Disordered" evidence="1">
    <location>
        <begin position="1"/>
        <end position="30"/>
    </location>
</feature>
<proteinExistence type="predicted"/>